<organism evidence="1 2">
    <name type="scientific">Dothidotthia symphoricarpi CBS 119687</name>
    <dbReference type="NCBI Taxonomy" id="1392245"/>
    <lineage>
        <taxon>Eukaryota</taxon>
        <taxon>Fungi</taxon>
        <taxon>Dikarya</taxon>
        <taxon>Ascomycota</taxon>
        <taxon>Pezizomycotina</taxon>
        <taxon>Dothideomycetes</taxon>
        <taxon>Pleosporomycetidae</taxon>
        <taxon>Pleosporales</taxon>
        <taxon>Dothidotthiaceae</taxon>
        <taxon>Dothidotthia</taxon>
    </lineage>
</organism>
<dbReference type="Proteomes" id="UP000799771">
    <property type="component" value="Unassembled WGS sequence"/>
</dbReference>
<sequence>MTDSTEIALSSTPKPSVIETTTATTPVRDLLFMTKAAPTTFHSWSRLPNELKIMVLTDYLVSSAPIGYLEHERYFSERLLPLLRSGNNQLATLGREIYYQDNTFCVYVPWKRVTSRWFEGRYILHRPNPAVAHMIRYLHVEADCELHHSFESMFLTNEYGWTHLFKPKSVSTQISKGRSDYDITTPTRWQQDFNNLLDLKVDLRMFVHWTADKGPRISPWDVERTKRFPAKAEILLKANTVQFEMCVGSIYDQVLVEPCDKFEDMLEGFAKMATKKSKH</sequence>
<name>A0A6A6A1C4_9PLEO</name>
<dbReference type="GeneID" id="54413502"/>
<protein>
    <submittedName>
        <fullName evidence="1">Uncharacterized protein</fullName>
    </submittedName>
</protein>
<accession>A0A6A6A1C4</accession>
<proteinExistence type="predicted"/>
<keyword evidence="2" id="KW-1185">Reference proteome</keyword>
<evidence type="ECO:0000313" key="1">
    <source>
        <dbReference type="EMBL" id="KAF2125802.1"/>
    </source>
</evidence>
<dbReference type="AlphaFoldDB" id="A0A6A6A1C4"/>
<dbReference type="OrthoDB" id="3776562at2759"/>
<reference evidence="1" key="1">
    <citation type="journal article" date="2020" name="Stud. Mycol.">
        <title>101 Dothideomycetes genomes: a test case for predicting lifestyles and emergence of pathogens.</title>
        <authorList>
            <person name="Haridas S."/>
            <person name="Albert R."/>
            <person name="Binder M."/>
            <person name="Bloem J."/>
            <person name="Labutti K."/>
            <person name="Salamov A."/>
            <person name="Andreopoulos B."/>
            <person name="Baker S."/>
            <person name="Barry K."/>
            <person name="Bills G."/>
            <person name="Bluhm B."/>
            <person name="Cannon C."/>
            <person name="Castanera R."/>
            <person name="Culley D."/>
            <person name="Daum C."/>
            <person name="Ezra D."/>
            <person name="Gonzalez J."/>
            <person name="Henrissat B."/>
            <person name="Kuo A."/>
            <person name="Liang C."/>
            <person name="Lipzen A."/>
            <person name="Lutzoni F."/>
            <person name="Magnuson J."/>
            <person name="Mondo S."/>
            <person name="Nolan M."/>
            <person name="Ohm R."/>
            <person name="Pangilinan J."/>
            <person name="Park H.-J."/>
            <person name="Ramirez L."/>
            <person name="Alfaro M."/>
            <person name="Sun H."/>
            <person name="Tritt A."/>
            <person name="Yoshinaga Y."/>
            <person name="Zwiers L.-H."/>
            <person name="Turgeon B."/>
            <person name="Goodwin S."/>
            <person name="Spatafora J."/>
            <person name="Crous P."/>
            <person name="Grigoriev I."/>
        </authorList>
    </citation>
    <scope>NUCLEOTIDE SEQUENCE</scope>
    <source>
        <strain evidence="1">CBS 119687</strain>
    </source>
</reference>
<dbReference type="EMBL" id="ML977515">
    <property type="protein sequence ID" value="KAF2125802.1"/>
    <property type="molecule type" value="Genomic_DNA"/>
</dbReference>
<dbReference type="RefSeq" id="XP_033520194.1">
    <property type="nucleotide sequence ID" value="XM_033673070.1"/>
</dbReference>
<gene>
    <name evidence="1" type="ORF">P153DRAFT_434235</name>
</gene>
<evidence type="ECO:0000313" key="2">
    <source>
        <dbReference type="Proteomes" id="UP000799771"/>
    </source>
</evidence>